<dbReference type="RefSeq" id="WP_345271115.1">
    <property type="nucleotide sequence ID" value="NZ_BAABHB010000018.1"/>
</dbReference>
<organism evidence="2 3">
    <name type="scientific">Nibrella viscosa</name>
    <dbReference type="NCBI Taxonomy" id="1084524"/>
    <lineage>
        <taxon>Bacteria</taxon>
        <taxon>Pseudomonadati</taxon>
        <taxon>Bacteroidota</taxon>
        <taxon>Cytophagia</taxon>
        <taxon>Cytophagales</taxon>
        <taxon>Spirosomataceae</taxon>
        <taxon>Nibrella</taxon>
    </lineage>
</organism>
<dbReference type="EMBL" id="BAABHB010000018">
    <property type="protein sequence ID" value="GAA4419203.1"/>
    <property type="molecule type" value="Genomic_DNA"/>
</dbReference>
<dbReference type="Pfam" id="PF20137">
    <property type="entry name" value="BubE"/>
    <property type="match status" value="1"/>
</dbReference>
<feature type="region of interest" description="Disordered" evidence="1">
    <location>
        <begin position="100"/>
        <end position="124"/>
    </location>
</feature>
<sequence>MKKRLSVVHEFVELIPKELQEGVVYVSIEYATVVHKCCCGCGSEVVTPLTPTDWSLIFNGCTISLSPSIGNWSFPCQSHYWIKKGGVEWAGQWTQEKIDAGKRKDRQAKRDYFEKSEPEPTNEDLYTLTESQPVIVNIWKKMVSMFKSVFR</sequence>
<reference evidence="3" key="1">
    <citation type="journal article" date="2019" name="Int. J. Syst. Evol. Microbiol.">
        <title>The Global Catalogue of Microorganisms (GCM) 10K type strain sequencing project: providing services to taxonomists for standard genome sequencing and annotation.</title>
        <authorList>
            <consortium name="The Broad Institute Genomics Platform"/>
            <consortium name="The Broad Institute Genome Sequencing Center for Infectious Disease"/>
            <person name="Wu L."/>
            <person name="Ma J."/>
        </authorList>
    </citation>
    <scope>NUCLEOTIDE SEQUENCE [LARGE SCALE GENOMIC DNA]</scope>
    <source>
        <strain evidence="3">JCM 17925</strain>
    </source>
</reference>
<dbReference type="InterPro" id="IPR045384">
    <property type="entry name" value="DUF6527"/>
</dbReference>
<name>A0ABP8KZ68_9BACT</name>
<dbReference type="Proteomes" id="UP001500936">
    <property type="component" value="Unassembled WGS sequence"/>
</dbReference>
<evidence type="ECO:0000256" key="1">
    <source>
        <dbReference type="SAM" id="MobiDB-lite"/>
    </source>
</evidence>
<keyword evidence="3" id="KW-1185">Reference proteome</keyword>
<proteinExistence type="predicted"/>
<protein>
    <submittedName>
        <fullName evidence="2">DUF6527 family protein</fullName>
    </submittedName>
</protein>
<comment type="caution">
    <text evidence="2">The sequence shown here is derived from an EMBL/GenBank/DDBJ whole genome shotgun (WGS) entry which is preliminary data.</text>
</comment>
<evidence type="ECO:0000313" key="2">
    <source>
        <dbReference type="EMBL" id="GAA4419203.1"/>
    </source>
</evidence>
<evidence type="ECO:0000313" key="3">
    <source>
        <dbReference type="Proteomes" id="UP001500936"/>
    </source>
</evidence>
<accession>A0ABP8KZ68</accession>
<feature type="compositionally biased region" description="Basic and acidic residues" evidence="1">
    <location>
        <begin position="100"/>
        <end position="118"/>
    </location>
</feature>
<gene>
    <name evidence="2" type="ORF">GCM10023187_53310</name>
</gene>